<sequence length="565" mass="62993">MFKKAFKTQNRNKLKRSEHGWGDLYQVLPPKADIEVVKLGGGSRTVLYFVEAQPLFFDPSGRDDWVPTDLMLQGVVVPKSSEWVQKRPAFYGRWQQGSLRALCVKGNKAPIGVGHMLVSSETVERAGMQGKGVEMLHLFQDKLWYVGIRNQEAGTKDPHPLIEDDRFSKQAAEDEVEPPLADESAADAQEGDTSSTTTTTTDEATKNESDDGEGEGEEEEAAPTRRAAPDEDEVRAQNELLHHCFLAALKGGGERKVRDKDLPMLANVFYSDYMLPARPEGTTLEIKRTSYKKLHTFLAEAAGKGLIQTRETSPGVIQLTAVNRSHDEYKEFRVNKEGGAQQKEEAGEEQKGLHIEEIYKFTSALKPLLTAEAKPGTLQDDYWRAAEAKELLWAYVAREKLVPEKDKRVVRMDEYLAINVMGKKTFYGDLIDRKTLAEKFLGKLKNFSYVSRDGVGDVCKGAIAPVLIRTEQRQGRKVVTVLSGMETFLISADTLRTELAKKFAASTSMGDVEGKKNEGRKEILVQGDVIKATAEFLIQKYQVPKRFIQVMDKAGGGNKKGRAGR</sequence>
<dbReference type="Pfam" id="PF25304">
    <property type="entry name" value="WHD_eIF2D"/>
    <property type="match status" value="1"/>
</dbReference>
<dbReference type="InterPro" id="IPR036877">
    <property type="entry name" value="SUI1_dom_sf"/>
</dbReference>
<dbReference type="OMA" id="KWIESAD"/>
<dbReference type="PANTHER" id="PTHR12217:SF4">
    <property type="entry name" value="EUKARYOTIC TRANSLATION INITIATION FACTOR 2D"/>
    <property type="match status" value="1"/>
</dbReference>
<dbReference type="KEGG" id="acan:ACA1_144050"/>
<dbReference type="EMBL" id="KB007840">
    <property type="protein sequence ID" value="ELR24014.1"/>
    <property type="molecule type" value="Genomic_DNA"/>
</dbReference>
<accession>L8HES0</accession>
<dbReference type="GO" id="GO:0001731">
    <property type="term" value="P:formation of translation preinitiation complex"/>
    <property type="evidence" value="ECO:0007669"/>
    <property type="project" value="InterPro"/>
</dbReference>
<dbReference type="Pfam" id="PF01253">
    <property type="entry name" value="SUI1"/>
    <property type="match status" value="1"/>
</dbReference>
<reference evidence="3 4" key="1">
    <citation type="journal article" date="2013" name="Genome Biol.">
        <title>Genome of Acanthamoeba castellanii highlights extensive lateral gene transfer and early evolution of tyrosine kinase signaling.</title>
        <authorList>
            <person name="Clarke M."/>
            <person name="Lohan A.J."/>
            <person name="Liu B."/>
            <person name="Lagkouvardos I."/>
            <person name="Roy S."/>
            <person name="Zafar N."/>
            <person name="Bertelli C."/>
            <person name="Schilde C."/>
            <person name="Kianianmomeni A."/>
            <person name="Burglin T.R."/>
            <person name="Frech C."/>
            <person name="Turcotte B."/>
            <person name="Kopec K.O."/>
            <person name="Synnott J.M."/>
            <person name="Choo C."/>
            <person name="Paponov I."/>
            <person name="Finkler A."/>
            <person name="Soon Heng Tan C."/>
            <person name="Hutchins A.P."/>
            <person name="Weinmeier T."/>
            <person name="Rattei T."/>
            <person name="Chu J.S."/>
            <person name="Gimenez G."/>
            <person name="Irimia M."/>
            <person name="Rigden D.J."/>
            <person name="Fitzpatrick D.A."/>
            <person name="Lorenzo-Morales J."/>
            <person name="Bateman A."/>
            <person name="Chiu C.H."/>
            <person name="Tang P."/>
            <person name="Hegemann P."/>
            <person name="Fromm H."/>
            <person name="Raoult D."/>
            <person name="Greub G."/>
            <person name="Miranda-Saavedra D."/>
            <person name="Chen N."/>
            <person name="Nash P."/>
            <person name="Ginger M.L."/>
            <person name="Horn M."/>
            <person name="Schaap P."/>
            <person name="Caler L."/>
            <person name="Loftus B."/>
        </authorList>
    </citation>
    <scope>NUCLEOTIDE SEQUENCE [LARGE SCALE GENOMIC DNA]</scope>
    <source>
        <strain evidence="3 4">Neff</strain>
    </source>
</reference>
<dbReference type="CDD" id="cd21156">
    <property type="entry name" value="PUA_eIF2d-like"/>
    <property type="match status" value="1"/>
</dbReference>
<dbReference type="Proteomes" id="UP000011083">
    <property type="component" value="Unassembled WGS sequence"/>
</dbReference>
<dbReference type="InterPro" id="IPR048248">
    <property type="entry name" value="PUA_eIF2d-like"/>
</dbReference>
<dbReference type="SUPFAM" id="SSF47592">
    <property type="entry name" value="SWIB/MDM2 domain"/>
    <property type="match status" value="1"/>
</dbReference>
<keyword evidence="3" id="KW-0648">Protein biosynthesis</keyword>
<protein>
    <submittedName>
        <fullName evidence="3">Eukaryotic translation initiation factor SUI1 family protein</fullName>
    </submittedName>
</protein>
<dbReference type="Pfam" id="PF26292">
    <property type="entry name" value="PUA_elF2D"/>
    <property type="match status" value="1"/>
</dbReference>
<dbReference type="PANTHER" id="PTHR12217">
    <property type="entry name" value="EUKARYOTIC TRANSLATION INITIATION FACTOR 2D"/>
    <property type="match status" value="1"/>
</dbReference>
<keyword evidence="3" id="KW-0396">Initiation factor</keyword>
<name>L8HES0_ACACF</name>
<dbReference type="CDD" id="cd11608">
    <property type="entry name" value="eIF2D_C"/>
    <property type="match status" value="1"/>
</dbReference>
<dbReference type="InterPro" id="IPR001950">
    <property type="entry name" value="SUI1"/>
</dbReference>
<dbReference type="InterPro" id="IPR039759">
    <property type="entry name" value="eIF2D_SUI1"/>
</dbReference>
<keyword evidence="4" id="KW-1185">Reference proteome</keyword>
<organism evidence="3 4">
    <name type="scientific">Acanthamoeba castellanii (strain ATCC 30010 / Neff)</name>
    <dbReference type="NCBI Taxonomy" id="1257118"/>
    <lineage>
        <taxon>Eukaryota</taxon>
        <taxon>Amoebozoa</taxon>
        <taxon>Discosea</taxon>
        <taxon>Longamoebia</taxon>
        <taxon>Centramoebida</taxon>
        <taxon>Acanthamoebidae</taxon>
        <taxon>Acanthamoeba</taxon>
    </lineage>
</organism>
<dbReference type="GeneID" id="14925014"/>
<dbReference type="InterPro" id="IPR057429">
    <property type="entry name" value="WH_eIF2D"/>
</dbReference>
<evidence type="ECO:0000313" key="3">
    <source>
        <dbReference type="EMBL" id="ELR24014.1"/>
    </source>
</evidence>
<dbReference type="OrthoDB" id="199771at2759"/>
<dbReference type="RefSeq" id="XP_004353542.1">
    <property type="nucleotide sequence ID" value="XM_004353490.1"/>
</dbReference>
<evidence type="ECO:0000256" key="1">
    <source>
        <dbReference type="SAM" id="MobiDB-lite"/>
    </source>
</evidence>
<dbReference type="Gene3D" id="3.30.780.10">
    <property type="entry name" value="SUI1-like domain"/>
    <property type="match status" value="1"/>
</dbReference>
<dbReference type="SUPFAM" id="SSF55159">
    <property type="entry name" value="eIF1-like"/>
    <property type="match status" value="1"/>
</dbReference>
<evidence type="ECO:0000259" key="2">
    <source>
        <dbReference type="PROSITE" id="PS50296"/>
    </source>
</evidence>
<dbReference type="InterPro" id="IPR036885">
    <property type="entry name" value="SWIB_MDM2_dom_sf"/>
</dbReference>
<dbReference type="PROSITE" id="PS50296">
    <property type="entry name" value="SUI1"/>
    <property type="match status" value="1"/>
</dbReference>
<dbReference type="VEuPathDB" id="AmoebaDB:ACA1_144050"/>
<feature type="domain" description="SUI1" evidence="2">
    <location>
        <begin position="466"/>
        <end position="541"/>
    </location>
</feature>
<dbReference type="PROSITE" id="PS50890">
    <property type="entry name" value="PUA"/>
    <property type="match status" value="1"/>
</dbReference>
<dbReference type="Gene3D" id="3.10.400.20">
    <property type="match status" value="1"/>
</dbReference>
<proteinExistence type="predicted"/>
<feature type="region of interest" description="Disordered" evidence="1">
    <location>
        <begin position="169"/>
        <end position="233"/>
    </location>
</feature>
<dbReference type="AlphaFoldDB" id="L8HES0"/>
<gene>
    <name evidence="3" type="ORF">ACA1_144050</name>
</gene>
<dbReference type="InterPro" id="IPR039757">
    <property type="entry name" value="EIF2D"/>
</dbReference>
<evidence type="ECO:0000313" key="4">
    <source>
        <dbReference type="Proteomes" id="UP000011083"/>
    </source>
</evidence>
<feature type="compositionally biased region" description="Acidic residues" evidence="1">
    <location>
        <begin position="210"/>
        <end position="221"/>
    </location>
</feature>
<dbReference type="STRING" id="1257118.L8HES0"/>
<dbReference type="GO" id="GO:0003743">
    <property type="term" value="F:translation initiation factor activity"/>
    <property type="evidence" value="ECO:0007669"/>
    <property type="project" value="UniProtKB-KW"/>
</dbReference>